<organism evidence="2 3">
    <name type="scientific">Moniliophthora roreri</name>
    <name type="common">Frosty pod rot fungus</name>
    <name type="synonym">Monilia roreri</name>
    <dbReference type="NCBI Taxonomy" id="221103"/>
    <lineage>
        <taxon>Eukaryota</taxon>
        <taxon>Fungi</taxon>
        <taxon>Dikarya</taxon>
        <taxon>Basidiomycota</taxon>
        <taxon>Agaricomycotina</taxon>
        <taxon>Agaricomycetes</taxon>
        <taxon>Agaricomycetidae</taxon>
        <taxon>Agaricales</taxon>
        <taxon>Marasmiineae</taxon>
        <taxon>Marasmiaceae</taxon>
        <taxon>Moniliophthora</taxon>
    </lineage>
</organism>
<dbReference type="AlphaFoldDB" id="A0A0W0FT41"/>
<sequence>MSILMALSFPCQHDHTNPKRQNSEALLPRVTRVNVSFLGRRKFHIYATARSIRVQKESLWASKISEYPLLPDLYEKQPPLILHATAYAQWVVIVLRNVGNSAMKVKNVSLNWGKFHADGDKDKEIGKNQIEGKVIGPDEKLQIDSCGRLDASSRTEGPFDLIDVNVDDRTI</sequence>
<proteinExistence type="inferred from homology"/>
<dbReference type="eggNOG" id="ENOG502SSEK">
    <property type="taxonomic scope" value="Eukaryota"/>
</dbReference>
<dbReference type="Pfam" id="PF06355">
    <property type="entry name" value="Aegerolysin"/>
    <property type="match status" value="1"/>
</dbReference>
<dbReference type="GO" id="GO:0019836">
    <property type="term" value="P:symbiont-mediated hemolysis of host erythrocyte"/>
    <property type="evidence" value="ECO:0007669"/>
    <property type="project" value="InterPro"/>
</dbReference>
<comment type="caution">
    <text evidence="2">The sequence shown here is derived from an EMBL/GenBank/DDBJ whole genome shotgun (WGS) entry which is preliminary data.</text>
</comment>
<comment type="similarity">
    <text evidence="1">Belongs to the aegerolysin family.</text>
</comment>
<name>A0A0W0FT41_MONRR</name>
<dbReference type="InterPro" id="IPR009413">
    <property type="entry name" value="Aegerolysin-typ"/>
</dbReference>
<evidence type="ECO:0000313" key="2">
    <source>
        <dbReference type="EMBL" id="KTB39507.1"/>
    </source>
</evidence>
<accession>A0A0W0FT41</accession>
<evidence type="ECO:0000313" key="3">
    <source>
        <dbReference type="Proteomes" id="UP000054988"/>
    </source>
</evidence>
<dbReference type="Gene3D" id="2.60.270.50">
    <property type="match status" value="1"/>
</dbReference>
<reference evidence="2 3" key="1">
    <citation type="submission" date="2015-12" db="EMBL/GenBank/DDBJ databases">
        <title>Draft genome sequence of Moniliophthora roreri, the causal agent of frosty pod rot of cacao.</title>
        <authorList>
            <person name="Aime M.C."/>
            <person name="Diaz-Valderrama J.R."/>
            <person name="Kijpornyongpan T."/>
            <person name="Phillips-Mora W."/>
        </authorList>
    </citation>
    <scope>NUCLEOTIDE SEQUENCE [LARGE SCALE GENOMIC DNA]</scope>
    <source>
        <strain evidence="2 3">MCA 2952</strain>
    </source>
</reference>
<dbReference type="Proteomes" id="UP000054988">
    <property type="component" value="Unassembled WGS sequence"/>
</dbReference>
<gene>
    <name evidence="2" type="ORF">WG66_7902</name>
</gene>
<protein>
    <submittedName>
        <fullName evidence="2">Uncharacterized protein</fullName>
    </submittedName>
</protein>
<evidence type="ECO:0000256" key="1">
    <source>
        <dbReference type="ARBA" id="ARBA00010795"/>
    </source>
</evidence>
<dbReference type="EMBL" id="LATX01001672">
    <property type="protein sequence ID" value="KTB39507.1"/>
    <property type="molecule type" value="Genomic_DNA"/>
</dbReference>
<dbReference type="SMR" id="A0A0W0FT41"/>